<dbReference type="GO" id="GO:0006508">
    <property type="term" value="P:proteolysis"/>
    <property type="evidence" value="ECO:0007669"/>
    <property type="project" value="InterPro"/>
</dbReference>
<dbReference type="STRING" id="562729.RNAN_2639"/>
<evidence type="ECO:0000313" key="4">
    <source>
        <dbReference type="EMBL" id="GAB59633.1"/>
    </source>
</evidence>
<gene>
    <name evidence="4" type="ORF">RNAN_2639</name>
</gene>
<feature type="chain" id="PRO_5003639048" evidence="2">
    <location>
        <begin position="20"/>
        <end position="655"/>
    </location>
</feature>
<evidence type="ECO:0000256" key="2">
    <source>
        <dbReference type="SAM" id="SignalP"/>
    </source>
</evidence>
<dbReference type="SUPFAM" id="SSF82171">
    <property type="entry name" value="DPP6 N-terminal domain-like"/>
    <property type="match status" value="1"/>
</dbReference>
<protein>
    <submittedName>
        <fullName evidence="4">Prolyl oligopeptidase</fullName>
    </submittedName>
</protein>
<dbReference type="RefSeq" id="WP_008222408.1">
    <property type="nucleotide sequence ID" value="NZ_BAFK01000015.1"/>
</dbReference>
<evidence type="ECO:0000313" key="5">
    <source>
        <dbReference type="Proteomes" id="UP000004374"/>
    </source>
</evidence>
<dbReference type="PANTHER" id="PTHR42776:SF27">
    <property type="entry name" value="DIPEPTIDYL PEPTIDASE FAMILY MEMBER 6"/>
    <property type="match status" value="1"/>
</dbReference>
<accession>I1E005</accession>
<dbReference type="GO" id="GO:0004252">
    <property type="term" value="F:serine-type endopeptidase activity"/>
    <property type="evidence" value="ECO:0007669"/>
    <property type="project" value="InterPro"/>
</dbReference>
<dbReference type="InterPro" id="IPR011042">
    <property type="entry name" value="6-blade_b-propeller_TolB-like"/>
</dbReference>
<dbReference type="SUPFAM" id="SSF53474">
    <property type="entry name" value="alpha/beta-Hydrolases"/>
    <property type="match status" value="1"/>
</dbReference>
<name>I1E005_9GAMM</name>
<dbReference type="PRINTS" id="PR00862">
    <property type="entry name" value="PROLIGOPTASE"/>
</dbReference>
<keyword evidence="5" id="KW-1185">Reference proteome</keyword>
<dbReference type="Proteomes" id="UP000004374">
    <property type="component" value="Unassembled WGS sequence"/>
</dbReference>
<dbReference type="Gene3D" id="3.40.50.1820">
    <property type="entry name" value="alpha/beta hydrolase"/>
    <property type="match status" value="1"/>
</dbReference>
<feature type="domain" description="Peptidase S9 prolyl oligopeptidase catalytic" evidence="3">
    <location>
        <begin position="444"/>
        <end position="653"/>
    </location>
</feature>
<dbReference type="EMBL" id="BAFK01000015">
    <property type="protein sequence ID" value="GAB59633.1"/>
    <property type="molecule type" value="Genomic_DNA"/>
</dbReference>
<dbReference type="InterPro" id="IPR029058">
    <property type="entry name" value="AB_hydrolase_fold"/>
</dbReference>
<dbReference type="PANTHER" id="PTHR42776">
    <property type="entry name" value="SERINE PEPTIDASE S9 FAMILY MEMBER"/>
    <property type="match status" value="1"/>
</dbReference>
<sequence length="655" mass="73742">MKVALSLLALFLVSTTSNATVDNVLLQKYAKPAQFLNIKISPDGKYFAATRRADDGNIQLVVLEREGFKLVSQQHFAGKDSIDEFFWVNNSRLVLSVARELGALERPVPTGELYAMNADGKKRLMLTGYRSAAKEPEMVSIIDWLPEEDKMILIASYNWMLESPYAEVYRLNVDTGRKRRVERAPLRWQEGQPVYFIADKKGAIRFATGLDMIKNRDLVSMYKPTADAPWQELHRNHLDNGMLVPLQFTDDEKAIIALSNINSDTQALVRYDLATKQETILLQHPKVDVSPVMGLNKGNADEVIGGAFEYENIDAAFLADVKDPSFRNNMQMLMDAFPGQAISIRSATANNELLVIGVNSANTATSFYLYDTKKKQASFLLDSRPWLKDVSIPKSEAILYKARDGLDIQAILTKPNNMEDNKKYPLILLPHGGPHGPYDSLSSMDTDAKVFAEHGYVVLQPNFRGSGGFGRSFEALGYRNWGTTMINDMTDGVQHLIKQGLVDPDRVCVYGGSYGGYATLMSAVREPELYKCAVGFVGVYDLNLMFEHGDIPKRQSGVEYLTKVLGTDKAQLNAQSPLYNLDKLKAPVFIIHGGADERVPVIHAERLREELTKRNHPFEWMLKEKEGHGFYQAENNIERWQRMLAFFDKYIGKTH</sequence>
<feature type="signal peptide" evidence="2">
    <location>
        <begin position="1"/>
        <end position="19"/>
    </location>
</feature>
<keyword evidence="2" id="KW-0732">Signal</keyword>
<dbReference type="OrthoDB" id="4269629at2"/>
<keyword evidence="1" id="KW-0378">Hydrolase</keyword>
<dbReference type="Gene3D" id="2.120.10.30">
    <property type="entry name" value="TolB, C-terminal domain"/>
    <property type="match status" value="1"/>
</dbReference>
<proteinExistence type="predicted"/>
<organism evidence="4 5">
    <name type="scientific">Rheinheimera nanhaiensis E407-8</name>
    <dbReference type="NCBI Taxonomy" id="562729"/>
    <lineage>
        <taxon>Bacteria</taxon>
        <taxon>Pseudomonadati</taxon>
        <taxon>Pseudomonadota</taxon>
        <taxon>Gammaproteobacteria</taxon>
        <taxon>Chromatiales</taxon>
        <taxon>Chromatiaceae</taxon>
        <taxon>Rheinheimera</taxon>
    </lineage>
</organism>
<comment type="caution">
    <text evidence="4">The sequence shown here is derived from an EMBL/GenBank/DDBJ whole genome shotgun (WGS) entry which is preliminary data.</text>
</comment>
<evidence type="ECO:0000256" key="1">
    <source>
        <dbReference type="ARBA" id="ARBA00022801"/>
    </source>
</evidence>
<dbReference type="Pfam" id="PF00326">
    <property type="entry name" value="Peptidase_S9"/>
    <property type="match status" value="1"/>
</dbReference>
<dbReference type="InterPro" id="IPR002470">
    <property type="entry name" value="Peptidase_S9A"/>
</dbReference>
<dbReference type="InterPro" id="IPR001375">
    <property type="entry name" value="Peptidase_S9_cat"/>
</dbReference>
<evidence type="ECO:0000259" key="3">
    <source>
        <dbReference type="Pfam" id="PF00326"/>
    </source>
</evidence>
<dbReference type="AlphaFoldDB" id="I1E005"/>
<reference evidence="4 5" key="1">
    <citation type="journal article" date="2012" name="J. Bacteriol.">
        <title>Genome Sequence of the Protease-Producing Bacterium Rheinheimera nanhaiensis E407-8T, Isolated from Deep-Sea Sediment of the South China Sea.</title>
        <authorList>
            <person name="Zhang X.-Y."/>
            <person name="Zhang Y.-J."/>
            <person name="Qin Q.-L."/>
            <person name="Xie B.-B."/>
            <person name="Chen X.-L."/>
            <person name="Zhou B.-C."/>
            <person name="Zhang Y.-Z."/>
        </authorList>
    </citation>
    <scope>NUCLEOTIDE SEQUENCE [LARGE SCALE GENOMIC DNA]</scope>
    <source>
        <strain evidence="4 5">E407-8</strain>
    </source>
</reference>